<organism evidence="1 2">
    <name type="scientific">Cystoisospora suis</name>
    <dbReference type="NCBI Taxonomy" id="483139"/>
    <lineage>
        <taxon>Eukaryota</taxon>
        <taxon>Sar</taxon>
        <taxon>Alveolata</taxon>
        <taxon>Apicomplexa</taxon>
        <taxon>Conoidasida</taxon>
        <taxon>Coccidia</taxon>
        <taxon>Eucoccidiorida</taxon>
        <taxon>Eimeriorina</taxon>
        <taxon>Sarcocystidae</taxon>
        <taxon>Cystoisospora</taxon>
    </lineage>
</organism>
<name>A0A2C6KWG9_9APIC</name>
<dbReference type="EMBL" id="MIGC01002872">
    <property type="protein sequence ID" value="PHJ20313.1"/>
    <property type="molecule type" value="Genomic_DNA"/>
</dbReference>
<accession>A0A2C6KWG9</accession>
<dbReference type="GeneID" id="94429234"/>
<comment type="caution">
    <text evidence="1">The sequence shown here is derived from an EMBL/GenBank/DDBJ whole genome shotgun (WGS) entry which is preliminary data.</text>
</comment>
<keyword evidence="2" id="KW-1185">Reference proteome</keyword>
<evidence type="ECO:0000313" key="1">
    <source>
        <dbReference type="EMBL" id="PHJ20313.1"/>
    </source>
</evidence>
<gene>
    <name evidence="1" type="ORF">CSUI_005855</name>
</gene>
<proteinExistence type="predicted"/>
<protein>
    <submittedName>
        <fullName evidence="1">Uncharacterized protein</fullName>
    </submittedName>
</protein>
<dbReference type="RefSeq" id="XP_067922002.1">
    <property type="nucleotide sequence ID" value="XM_068066023.1"/>
</dbReference>
<sequence>MAGGHSTPVSRMVPFLLTVKQERQSISSYTYLCIFLELQVVGVLREVKHCWNLVVIYQAESPVSS</sequence>
<reference evidence="1 2" key="1">
    <citation type="journal article" date="2017" name="Int. J. Parasitol.">
        <title>The genome of the protozoan parasite Cystoisospora suis and a reverse vaccinology approach to identify vaccine candidates.</title>
        <authorList>
            <person name="Palmieri N."/>
            <person name="Shrestha A."/>
            <person name="Ruttkowski B."/>
            <person name="Beck T."/>
            <person name="Vogl C."/>
            <person name="Tomley F."/>
            <person name="Blake D.P."/>
            <person name="Joachim A."/>
        </authorList>
    </citation>
    <scope>NUCLEOTIDE SEQUENCE [LARGE SCALE GENOMIC DNA]</scope>
    <source>
        <strain evidence="1 2">Wien I</strain>
    </source>
</reference>
<dbReference type="Proteomes" id="UP000221165">
    <property type="component" value="Unassembled WGS sequence"/>
</dbReference>
<dbReference type="AlphaFoldDB" id="A0A2C6KWG9"/>
<evidence type="ECO:0000313" key="2">
    <source>
        <dbReference type="Proteomes" id="UP000221165"/>
    </source>
</evidence>
<dbReference type="VEuPathDB" id="ToxoDB:CSUI_005855"/>